<proteinExistence type="predicted"/>
<feature type="coiled-coil region" evidence="1">
    <location>
        <begin position="3"/>
        <end position="34"/>
    </location>
</feature>
<accession>A0ABR7LSM2</accession>
<reference evidence="2 3" key="1">
    <citation type="submission" date="2020-06" db="EMBL/GenBank/DDBJ databases">
        <title>Actinomadura xiongansis sp. nov., isolated from soil of Baiyangdian.</title>
        <authorList>
            <person name="Zhang X."/>
        </authorList>
    </citation>
    <scope>NUCLEOTIDE SEQUENCE [LARGE SCALE GENOMIC DNA]</scope>
    <source>
        <strain evidence="2 3">HBUM206468</strain>
    </source>
</reference>
<comment type="caution">
    <text evidence="2">The sequence shown here is derived from an EMBL/GenBank/DDBJ whole genome shotgun (WGS) entry which is preliminary data.</text>
</comment>
<dbReference type="RefSeq" id="WP_187244761.1">
    <property type="nucleotide sequence ID" value="NZ_BAAAOK010000010.1"/>
</dbReference>
<organism evidence="2 3">
    <name type="scientific">Actinomadura alba</name>
    <dbReference type="NCBI Taxonomy" id="406431"/>
    <lineage>
        <taxon>Bacteria</taxon>
        <taxon>Bacillati</taxon>
        <taxon>Actinomycetota</taxon>
        <taxon>Actinomycetes</taxon>
        <taxon>Streptosporangiales</taxon>
        <taxon>Thermomonosporaceae</taxon>
        <taxon>Actinomadura</taxon>
    </lineage>
</organism>
<keyword evidence="3" id="KW-1185">Reference proteome</keyword>
<keyword evidence="1" id="KW-0175">Coiled coil</keyword>
<gene>
    <name evidence="2" type="ORF">HKK74_19995</name>
</gene>
<sequence>MEEIELTNEQQQFLARVQELRRQAAAQVSKLRAERLSAIDAEAREETLRAERKIIDLRGDQWPGWILADQPFDNFNNWDNFDNWDDWNDWTNTNSSVHLTDYPHLRDAVDLGRPFGGAGPGVTDPLP</sequence>
<evidence type="ECO:0000313" key="2">
    <source>
        <dbReference type="EMBL" id="MBC6467760.1"/>
    </source>
</evidence>
<name>A0ABR7LSM2_9ACTN</name>
<dbReference type="Proteomes" id="UP000805614">
    <property type="component" value="Unassembled WGS sequence"/>
</dbReference>
<protein>
    <submittedName>
        <fullName evidence="2">Uncharacterized protein</fullName>
    </submittedName>
</protein>
<evidence type="ECO:0000313" key="3">
    <source>
        <dbReference type="Proteomes" id="UP000805614"/>
    </source>
</evidence>
<evidence type="ECO:0000256" key="1">
    <source>
        <dbReference type="SAM" id="Coils"/>
    </source>
</evidence>
<dbReference type="EMBL" id="JABVEC010000014">
    <property type="protein sequence ID" value="MBC6467760.1"/>
    <property type="molecule type" value="Genomic_DNA"/>
</dbReference>